<dbReference type="SMART" id="SM00320">
    <property type="entry name" value="WD40"/>
    <property type="match status" value="8"/>
</dbReference>
<keyword evidence="7" id="KW-0966">Cell projection</keyword>
<evidence type="ECO:0000256" key="8">
    <source>
        <dbReference type="SAM" id="Coils"/>
    </source>
</evidence>
<keyword evidence="5 8" id="KW-0175">Coiled coil</keyword>
<feature type="region of interest" description="Disordered" evidence="9">
    <location>
        <begin position="1"/>
        <end position="83"/>
    </location>
</feature>
<feature type="coiled-coil region" evidence="8">
    <location>
        <begin position="1340"/>
        <end position="1383"/>
    </location>
</feature>
<keyword evidence="2" id="KW-0963">Cytoplasm</keyword>
<dbReference type="GO" id="GO:0005930">
    <property type="term" value="C:axoneme"/>
    <property type="evidence" value="ECO:0007669"/>
    <property type="project" value="UniProtKB-SubCell"/>
</dbReference>
<dbReference type="SUPFAM" id="SSF50978">
    <property type="entry name" value="WD40 repeat-like"/>
    <property type="match status" value="2"/>
</dbReference>
<organism evidence="10 11">
    <name type="scientific">Symbiodinium microadriaticum</name>
    <name type="common">Dinoflagellate</name>
    <name type="synonym">Zooxanthella microadriatica</name>
    <dbReference type="NCBI Taxonomy" id="2951"/>
    <lineage>
        <taxon>Eukaryota</taxon>
        <taxon>Sar</taxon>
        <taxon>Alveolata</taxon>
        <taxon>Dinophyceae</taxon>
        <taxon>Suessiales</taxon>
        <taxon>Symbiodiniaceae</taxon>
        <taxon>Symbiodinium</taxon>
    </lineage>
</organism>
<dbReference type="PANTHER" id="PTHR14885:SF3">
    <property type="entry name" value="CILIA- AND FLAGELLA-ASSOCIATED PROTEIN 44"/>
    <property type="match status" value="1"/>
</dbReference>
<evidence type="ECO:0000256" key="3">
    <source>
        <dbReference type="ARBA" id="ARBA00022574"/>
    </source>
</evidence>
<evidence type="ECO:0000313" key="11">
    <source>
        <dbReference type="Proteomes" id="UP000186817"/>
    </source>
</evidence>
<name>A0A1Q9CE17_SYMMI</name>
<comment type="subcellular location">
    <subcellularLocation>
        <location evidence="1">Cytoplasm</location>
        <location evidence="1">Cytoskeleton</location>
        <location evidence="1">Cilium axoneme</location>
    </subcellularLocation>
</comment>
<keyword evidence="3" id="KW-0853">WD repeat</keyword>
<keyword evidence="4" id="KW-0677">Repeat</keyword>
<dbReference type="InterPro" id="IPR036322">
    <property type="entry name" value="WD40_repeat_dom_sf"/>
</dbReference>
<evidence type="ECO:0000256" key="6">
    <source>
        <dbReference type="ARBA" id="ARBA00023212"/>
    </source>
</evidence>
<proteinExistence type="predicted"/>
<keyword evidence="6" id="KW-0206">Cytoskeleton</keyword>
<dbReference type="InterPro" id="IPR015943">
    <property type="entry name" value="WD40/YVTN_repeat-like_dom_sf"/>
</dbReference>
<evidence type="ECO:0000256" key="5">
    <source>
        <dbReference type="ARBA" id="ARBA00023054"/>
    </source>
</evidence>
<feature type="compositionally biased region" description="Acidic residues" evidence="9">
    <location>
        <begin position="1052"/>
        <end position="1075"/>
    </location>
</feature>
<dbReference type="Gene3D" id="2.130.10.10">
    <property type="entry name" value="YVTN repeat-like/Quinoprotein amine dehydrogenase"/>
    <property type="match status" value="4"/>
</dbReference>
<dbReference type="Pfam" id="PF00400">
    <property type="entry name" value="WD40"/>
    <property type="match status" value="1"/>
</dbReference>
<evidence type="ECO:0000256" key="9">
    <source>
        <dbReference type="SAM" id="MobiDB-lite"/>
    </source>
</evidence>
<dbReference type="PANTHER" id="PTHR14885">
    <property type="entry name" value="CILIA- AND FLAGELLA-ASSOCIATED PROTEIN 43-RELATED"/>
    <property type="match status" value="1"/>
</dbReference>
<feature type="compositionally biased region" description="Acidic residues" evidence="9">
    <location>
        <begin position="29"/>
        <end position="40"/>
    </location>
</feature>
<keyword evidence="11" id="KW-1185">Reference proteome</keyword>
<evidence type="ECO:0000313" key="10">
    <source>
        <dbReference type="EMBL" id="OLP81170.1"/>
    </source>
</evidence>
<feature type="compositionally biased region" description="Acidic residues" evidence="9">
    <location>
        <begin position="1084"/>
        <end position="1096"/>
    </location>
</feature>
<dbReference type="EMBL" id="LSRX01001306">
    <property type="protein sequence ID" value="OLP81170.1"/>
    <property type="molecule type" value="Genomic_DNA"/>
</dbReference>
<reference evidence="10 11" key="1">
    <citation type="submission" date="2016-02" db="EMBL/GenBank/DDBJ databases">
        <title>Genome analysis of coral dinoflagellate symbionts highlights evolutionary adaptations to a symbiotic lifestyle.</title>
        <authorList>
            <person name="Aranda M."/>
            <person name="Li Y."/>
            <person name="Liew Y.J."/>
            <person name="Baumgarten S."/>
            <person name="Simakov O."/>
            <person name="Wilson M."/>
            <person name="Piel J."/>
            <person name="Ashoor H."/>
            <person name="Bougouffa S."/>
            <person name="Bajic V.B."/>
            <person name="Ryu T."/>
            <person name="Ravasi T."/>
            <person name="Bayer T."/>
            <person name="Micklem G."/>
            <person name="Kim H."/>
            <person name="Bhak J."/>
            <person name="Lajeunesse T.C."/>
            <person name="Voolstra C.R."/>
        </authorList>
    </citation>
    <scope>NUCLEOTIDE SEQUENCE [LARGE SCALE GENOMIC DNA]</scope>
    <source>
        <strain evidence="10 11">CCMP2467</strain>
    </source>
</reference>
<evidence type="ECO:0000256" key="2">
    <source>
        <dbReference type="ARBA" id="ARBA00022490"/>
    </source>
</evidence>
<comment type="caution">
    <text evidence="10">The sequence shown here is derived from an EMBL/GenBank/DDBJ whole genome shotgun (WGS) entry which is preliminary data.</text>
</comment>
<dbReference type="InterPro" id="IPR001680">
    <property type="entry name" value="WD40_rpt"/>
</dbReference>
<sequence length="1413" mass="154602">MLPPREPAGDADGEASPTSRFGGAATTEGGDETNTEGDDSPSDKVVRRQMVHRQASKEIIEGIRRKRSTSIQSSTHDDDAQDKIDAEEARWRIPASFFYDPSSPELNPPLEDRELPRQGTRAARFMGFDFSRINNAVWTSNEEFAYITGHVVCFMNIHTRQRRFLHGRDNGGIGAVAMSPDMTYFAVAERSITSQPNVYIYSFKTMRQTDALIGQSQTCDLHAYKKRGASVDRHGADSGSGASLVRVRSPSCLAMDGENDTLGNETFLEVQEEIEEEIVSEDLCSALGIYAVHRCSAPRAGHTCAKAYLPPSAGQTRCRWNDRCMRCLPPPLYLNDTGCNVDGVFFRADGSCPYPVQGDVCNACAEIYLQEVCLGLCSDLCIWTNLSRFRGVFCTLRDPPPPPDQTMLLRILMIGGGVIGFFVLVYACRVLCRGVLAAREKAKQQRLKELQSRAKKGKLGAAKSMTTTRRVATRSETALDMQAAEGAASAGRTSMSLHSAGSMASLESRQDEAGTAQRSKRASVASAASEQIEEGGLRSLAESVQEEEEEEFMMKEKALRMLKAPTELTHWTTAEGKIEVALYRILRKGTMRGYASVAFSPHNKNHLAALGCAPDYLLSVWDWRNERLLLKCKAYGQDVFSIRWGQFPGMLTSVGVGHIRFWKMATTFTGLKLQGALGKFGASELSDISGFVELPDGKVVSGTEYGKLLVWEGVFVKVELMRAKEGTSAQEAATNLAGSPHAGAIDVILSDKENGLVISGGDDGFLRWWPIDEIDSAEADYDNGILEYGIRMRKEVRIPPSSEQHIYPAHIQHVAICPDGETWLVQDSRNGMVWLYDIASTNCNMVFSCHSKQVTGTVVSSSYSGLMMSCGMDGTVRAFNVSQAWDNELFRDARPLANAGVGATCIDATPELVDPSKRTVCVGYTDGTIRAFTACADGFLQLQALKPHKCMVKQLKYSGEDAGLMATLGEDNSVFFFQVQMLSEHAIPVGFVSIPSTVNFFAWDDTSGNVLLSLGDGSLLVLKSPIPESVDNTESYDISVNYISVMPDVPEIEDSDDEEEDEEDAEEAPEGEGDGEASPTAEEQPAETEGEADVDEEGKKKKKKKKKEKEQKAKDEDEDGEGQKEVIVTSVSRAIYIPGEGDDSERRIIFTGTGKYSGGLWECSLFGIQESRAAEVPLSERISTQLPGMLRSKLPKNINVTHLSLSPAGNWIIVGFADGRIWLVPRMSGCFLCANVSDGISGAVNSVQMNDDESMMVVAAGDGSLVTLLVSEELLNVAHLKAEGAEVNMEEAGDQLQQSIPELPETSMEGWSLPPKEAPGVMAINPDITDPEQYSIQDAKLKAEEDSAKAAAELKKLRVRERISEIREELVDLQVKNSQLVEAQLVGSDMVVDQEYINHLREDMENQIEQASA</sequence>
<dbReference type="Proteomes" id="UP000186817">
    <property type="component" value="Unassembled WGS sequence"/>
</dbReference>
<evidence type="ECO:0000256" key="4">
    <source>
        <dbReference type="ARBA" id="ARBA00022737"/>
    </source>
</evidence>
<feature type="region of interest" description="Disordered" evidence="9">
    <location>
        <begin position="1052"/>
        <end position="1125"/>
    </location>
</feature>
<gene>
    <name evidence="10" type="primary">Eml6</name>
    <name evidence="10" type="ORF">AK812_SmicGene38328</name>
</gene>
<accession>A0A1Q9CE17</accession>
<protein>
    <submittedName>
        <fullName evidence="10">Echinoderm microtubule-associated protein-like 6</fullName>
    </submittedName>
</protein>
<feature type="compositionally biased region" description="Polar residues" evidence="9">
    <location>
        <begin position="464"/>
        <end position="476"/>
    </location>
</feature>
<evidence type="ECO:0000256" key="7">
    <source>
        <dbReference type="ARBA" id="ARBA00023273"/>
    </source>
</evidence>
<evidence type="ECO:0000256" key="1">
    <source>
        <dbReference type="ARBA" id="ARBA00004430"/>
    </source>
</evidence>
<feature type="region of interest" description="Disordered" evidence="9">
    <location>
        <begin position="449"/>
        <end position="549"/>
    </location>
</feature>
<dbReference type="OrthoDB" id="436738at2759"/>